<evidence type="ECO:0000256" key="1">
    <source>
        <dbReference type="ARBA" id="ARBA00004123"/>
    </source>
</evidence>
<feature type="region of interest" description="Disordered" evidence="6">
    <location>
        <begin position="227"/>
        <end position="344"/>
    </location>
</feature>
<dbReference type="GO" id="GO:0003677">
    <property type="term" value="F:DNA binding"/>
    <property type="evidence" value="ECO:0007669"/>
    <property type="project" value="UniProtKB-KW"/>
</dbReference>
<dbReference type="AlphaFoldDB" id="A0A9Q0K964"/>
<dbReference type="Gene3D" id="2.40.330.10">
    <property type="entry name" value="DNA-binding pseudobarrel domain"/>
    <property type="match status" value="2"/>
</dbReference>
<dbReference type="SMART" id="SM01019">
    <property type="entry name" value="B3"/>
    <property type="match status" value="2"/>
</dbReference>
<proteinExistence type="predicted"/>
<dbReference type="InterPro" id="IPR050655">
    <property type="entry name" value="Plant_B3_domain"/>
</dbReference>
<dbReference type="OrthoDB" id="623918at2759"/>
<comment type="subcellular location">
    <subcellularLocation>
        <location evidence="1">Nucleus</location>
    </subcellularLocation>
</comment>
<feature type="domain" description="TF-B3" evidence="7">
    <location>
        <begin position="22"/>
        <end position="115"/>
    </location>
</feature>
<evidence type="ECO:0000259" key="7">
    <source>
        <dbReference type="PROSITE" id="PS50863"/>
    </source>
</evidence>
<sequence length="471" mass="53286">MRPGRKIREGFRWPRGLKQRPHFFKIIGNGSMESGQLMIPIEFTRELVDKMADVAVLKVPTGRKWQVEVKEIDESVRFQNGWQGFMEYHSISVGDFLLFRYDGNSTFSVFIFNQGACEIDYPSNTDNDLEESNLDTECLIPIKKELEVEDYVEPVGVSVPFQLLPSSTEEVLDKAQELWFNKRRPGRRSSARKQRRNCKHHELRELGGGTGLNRVKGKNPIFDVEDEMEVIDVPSDNPNIETSMSISTETSSLSMGDDAQHGSPDADNSLPLVPLPSSGAVSLRSSEPSAPATQEVEPATEEVGSNCLEQEYRSKEFSSKNSTSAPEADAGEHLEPSLRGATNRLVTNQQRQKVICAAQMIKPKNPSVVIIMKPSYVYKGMVLNFPKRFLEKYLNYGNHNVKLSISDGRTWIARCYLRHRKATLTGGWRKFVLDNKLEEGDCCIFERTKARDVAMELKISIFRAVEEEEPV</sequence>
<feature type="domain" description="TF-B3" evidence="7">
    <location>
        <begin position="368"/>
        <end position="465"/>
    </location>
</feature>
<evidence type="ECO:0000256" key="4">
    <source>
        <dbReference type="ARBA" id="ARBA00023163"/>
    </source>
</evidence>
<dbReference type="SUPFAM" id="SSF101936">
    <property type="entry name" value="DNA-binding pseudobarrel domain"/>
    <property type="match status" value="2"/>
</dbReference>
<evidence type="ECO:0000256" key="3">
    <source>
        <dbReference type="ARBA" id="ARBA00023125"/>
    </source>
</evidence>
<evidence type="ECO:0000256" key="5">
    <source>
        <dbReference type="ARBA" id="ARBA00023242"/>
    </source>
</evidence>
<dbReference type="InterPro" id="IPR003340">
    <property type="entry name" value="B3_DNA-bd"/>
</dbReference>
<comment type="caution">
    <text evidence="8">The sequence shown here is derived from an EMBL/GenBank/DDBJ whole genome shotgun (WGS) entry which is preliminary data.</text>
</comment>
<keyword evidence="5" id="KW-0539">Nucleus</keyword>
<dbReference type="GO" id="GO:0005634">
    <property type="term" value="C:nucleus"/>
    <property type="evidence" value="ECO:0007669"/>
    <property type="project" value="UniProtKB-SubCell"/>
</dbReference>
<keyword evidence="3" id="KW-0238">DNA-binding</keyword>
<organism evidence="8 9">
    <name type="scientific">Protea cynaroides</name>
    <dbReference type="NCBI Taxonomy" id="273540"/>
    <lineage>
        <taxon>Eukaryota</taxon>
        <taxon>Viridiplantae</taxon>
        <taxon>Streptophyta</taxon>
        <taxon>Embryophyta</taxon>
        <taxon>Tracheophyta</taxon>
        <taxon>Spermatophyta</taxon>
        <taxon>Magnoliopsida</taxon>
        <taxon>Proteales</taxon>
        <taxon>Proteaceae</taxon>
        <taxon>Protea</taxon>
    </lineage>
</organism>
<keyword evidence="4" id="KW-0804">Transcription</keyword>
<evidence type="ECO:0000256" key="6">
    <source>
        <dbReference type="SAM" id="MobiDB-lite"/>
    </source>
</evidence>
<evidence type="ECO:0000313" key="9">
    <source>
        <dbReference type="Proteomes" id="UP001141806"/>
    </source>
</evidence>
<keyword evidence="2" id="KW-0805">Transcription regulation</keyword>
<dbReference type="InterPro" id="IPR015300">
    <property type="entry name" value="DNA-bd_pseudobarrel_sf"/>
</dbReference>
<dbReference type="PANTHER" id="PTHR31920:SF37">
    <property type="entry name" value="B3 DOMAIN-CONTAINING TRANSCRIPTION FACTOR VRN1"/>
    <property type="match status" value="1"/>
</dbReference>
<protein>
    <recommendedName>
        <fullName evidence="7">TF-B3 domain-containing protein</fullName>
    </recommendedName>
</protein>
<dbReference type="PROSITE" id="PS50863">
    <property type="entry name" value="B3"/>
    <property type="match status" value="2"/>
</dbReference>
<dbReference type="Pfam" id="PF02362">
    <property type="entry name" value="B3"/>
    <property type="match status" value="2"/>
</dbReference>
<feature type="compositionally biased region" description="Low complexity" evidence="6">
    <location>
        <begin position="240"/>
        <end position="255"/>
    </location>
</feature>
<evidence type="ECO:0000256" key="2">
    <source>
        <dbReference type="ARBA" id="ARBA00023015"/>
    </source>
</evidence>
<dbReference type="CDD" id="cd10017">
    <property type="entry name" value="B3_DNA"/>
    <property type="match status" value="2"/>
</dbReference>
<gene>
    <name evidence="8" type="ORF">NE237_018067</name>
</gene>
<evidence type="ECO:0000313" key="8">
    <source>
        <dbReference type="EMBL" id="KAJ4966218.1"/>
    </source>
</evidence>
<accession>A0A9Q0K964</accession>
<keyword evidence="9" id="KW-1185">Reference proteome</keyword>
<name>A0A9Q0K964_9MAGN</name>
<dbReference type="EMBL" id="JAMYWD010000007">
    <property type="protein sequence ID" value="KAJ4966218.1"/>
    <property type="molecule type" value="Genomic_DNA"/>
</dbReference>
<reference evidence="8" key="1">
    <citation type="journal article" date="2023" name="Plant J.">
        <title>The genome of the king protea, Protea cynaroides.</title>
        <authorList>
            <person name="Chang J."/>
            <person name="Duong T.A."/>
            <person name="Schoeman C."/>
            <person name="Ma X."/>
            <person name="Roodt D."/>
            <person name="Barker N."/>
            <person name="Li Z."/>
            <person name="Van de Peer Y."/>
            <person name="Mizrachi E."/>
        </authorList>
    </citation>
    <scope>NUCLEOTIDE SEQUENCE</scope>
    <source>
        <tissue evidence="8">Young leaves</tissue>
    </source>
</reference>
<feature type="compositionally biased region" description="Polar residues" evidence="6">
    <location>
        <begin position="279"/>
        <end position="292"/>
    </location>
</feature>
<dbReference type="Proteomes" id="UP001141806">
    <property type="component" value="Unassembled WGS sequence"/>
</dbReference>
<dbReference type="PANTHER" id="PTHR31920">
    <property type="entry name" value="B3 DOMAIN-CONTAINING"/>
    <property type="match status" value="1"/>
</dbReference>